<protein>
    <submittedName>
        <fullName evidence="1">Uncharacterized protein</fullName>
    </submittedName>
</protein>
<name>A0ABR2YSG4_9CHLO</name>
<dbReference type="EMBL" id="JALJOT010000005">
    <property type="protein sequence ID" value="KAK9914814.1"/>
    <property type="molecule type" value="Genomic_DNA"/>
</dbReference>
<organism evidence="1 2">
    <name type="scientific">Coccomyxa subellipsoidea</name>
    <dbReference type="NCBI Taxonomy" id="248742"/>
    <lineage>
        <taxon>Eukaryota</taxon>
        <taxon>Viridiplantae</taxon>
        <taxon>Chlorophyta</taxon>
        <taxon>core chlorophytes</taxon>
        <taxon>Trebouxiophyceae</taxon>
        <taxon>Trebouxiophyceae incertae sedis</taxon>
        <taxon>Coccomyxaceae</taxon>
        <taxon>Coccomyxa</taxon>
    </lineage>
</organism>
<dbReference type="Proteomes" id="UP001491310">
    <property type="component" value="Unassembled WGS sequence"/>
</dbReference>
<accession>A0ABR2YSG4</accession>
<keyword evidence="2" id="KW-1185">Reference proteome</keyword>
<gene>
    <name evidence="1" type="ORF">WJX75_000892</name>
</gene>
<sequence length="66" mass="7017">MRTCQQLRTLSMNPINVLDCFGCSSGPGEAVCSHYGPSRGPQSNVGVQEIICRGANGRQKAVMFAS</sequence>
<comment type="caution">
    <text evidence="1">The sequence shown here is derived from an EMBL/GenBank/DDBJ whole genome shotgun (WGS) entry which is preliminary data.</text>
</comment>
<evidence type="ECO:0000313" key="2">
    <source>
        <dbReference type="Proteomes" id="UP001491310"/>
    </source>
</evidence>
<proteinExistence type="predicted"/>
<reference evidence="1 2" key="1">
    <citation type="journal article" date="2024" name="Nat. Commun.">
        <title>Phylogenomics reveals the evolutionary origins of lichenization in chlorophyte algae.</title>
        <authorList>
            <person name="Puginier C."/>
            <person name="Libourel C."/>
            <person name="Otte J."/>
            <person name="Skaloud P."/>
            <person name="Haon M."/>
            <person name="Grisel S."/>
            <person name="Petersen M."/>
            <person name="Berrin J.G."/>
            <person name="Delaux P.M."/>
            <person name="Dal Grande F."/>
            <person name="Keller J."/>
        </authorList>
    </citation>
    <scope>NUCLEOTIDE SEQUENCE [LARGE SCALE GENOMIC DNA]</scope>
    <source>
        <strain evidence="1 2">SAG 216-7</strain>
    </source>
</reference>
<evidence type="ECO:0000313" key="1">
    <source>
        <dbReference type="EMBL" id="KAK9914814.1"/>
    </source>
</evidence>